<proteinExistence type="predicted"/>
<feature type="transmembrane region" description="Helical" evidence="8">
    <location>
        <begin position="111"/>
        <end position="129"/>
    </location>
</feature>
<feature type="domain" description="FAD-binding FR-type" evidence="9">
    <location>
        <begin position="251"/>
        <end position="374"/>
    </location>
</feature>
<dbReference type="Gene3D" id="2.40.30.10">
    <property type="entry name" value="Translation factors"/>
    <property type="match status" value="1"/>
</dbReference>
<keyword evidence="2 8" id="KW-0812">Transmembrane</keyword>
<dbReference type="InterPro" id="IPR050369">
    <property type="entry name" value="RBOH/FRE"/>
</dbReference>
<evidence type="ECO:0000256" key="8">
    <source>
        <dbReference type="SAM" id="Phobius"/>
    </source>
</evidence>
<evidence type="ECO:0000256" key="4">
    <source>
        <dbReference type="ARBA" id="ARBA00022989"/>
    </source>
</evidence>
<feature type="transmembrane region" description="Helical" evidence="8">
    <location>
        <begin position="183"/>
        <end position="201"/>
    </location>
</feature>
<dbReference type="PANTHER" id="PTHR11972:SF39">
    <property type="entry name" value="FAD-BINDING FR-TYPE DOMAIN-CONTAINING PROTEIN"/>
    <property type="match status" value="1"/>
</dbReference>
<dbReference type="SUPFAM" id="SSF63380">
    <property type="entry name" value="Riboflavin synthase domain-like"/>
    <property type="match status" value="1"/>
</dbReference>
<dbReference type="PANTHER" id="PTHR11972">
    <property type="entry name" value="NADPH OXIDASE"/>
    <property type="match status" value="1"/>
</dbReference>
<dbReference type="GO" id="GO:0006952">
    <property type="term" value="P:defense response"/>
    <property type="evidence" value="ECO:0007669"/>
    <property type="project" value="TreeGrafter"/>
</dbReference>
<dbReference type="GeneID" id="27308802"/>
<keyword evidence="6" id="KW-0813">Transport</keyword>
<organism evidence="10 11">
    <name type="scientific">Verruconis gallopava</name>
    <dbReference type="NCBI Taxonomy" id="253628"/>
    <lineage>
        <taxon>Eukaryota</taxon>
        <taxon>Fungi</taxon>
        <taxon>Dikarya</taxon>
        <taxon>Ascomycota</taxon>
        <taxon>Pezizomycotina</taxon>
        <taxon>Dothideomycetes</taxon>
        <taxon>Pleosporomycetidae</taxon>
        <taxon>Venturiales</taxon>
        <taxon>Sympoventuriaceae</taxon>
        <taxon>Verruconis</taxon>
    </lineage>
</organism>
<dbReference type="InParanoid" id="A0A0D2AQW3"/>
<dbReference type="HOGENOM" id="CLU_005646_3_0_1"/>
<reference evidence="10 11" key="1">
    <citation type="submission" date="2015-01" db="EMBL/GenBank/DDBJ databases">
        <title>The Genome Sequence of Ochroconis gallopava CBS43764.</title>
        <authorList>
            <consortium name="The Broad Institute Genomics Platform"/>
            <person name="Cuomo C."/>
            <person name="de Hoog S."/>
            <person name="Gorbushina A."/>
            <person name="Stielow B."/>
            <person name="Teixiera M."/>
            <person name="Abouelleil A."/>
            <person name="Chapman S.B."/>
            <person name="Priest M."/>
            <person name="Young S.K."/>
            <person name="Wortman J."/>
            <person name="Nusbaum C."/>
            <person name="Birren B."/>
        </authorList>
    </citation>
    <scope>NUCLEOTIDE SEQUENCE [LARGE SCALE GENOMIC DNA]</scope>
    <source>
        <strain evidence="10 11">CBS 43764</strain>
    </source>
</reference>
<dbReference type="SUPFAM" id="SSF52343">
    <property type="entry name" value="Ferredoxin reductase-like, C-terminal NADP-linked domain"/>
    <property type="match status" value="1"/>
</dbReference>
<dbReference type="AlphaFoldDB" id="A0A0D2AQW3"/>
<keyword evidence="3" id="KW-0249">Electron transport</keyword>
<dbReference type="InterPro" id="IPR013121">
    <property type="entry name" value="Fe_red_NAD-bd_6"/>
</dbReference>
<keyword evidence="7 8" id="KW-0472">Membrane</keyword>
<evidence type="ECO:0000313" key="11">
    <source>
        <dbReference type="Proteomes" id="UP000053259"/>
    </source>
</evidence>
<dbReference type="Pfam" id="PF01794">
    <property type="entry name" value="Ferric_reduct"/>
    <property type="match status" value="1"/>
</dbReference>
<dbReference type="Pfam" id="PF08022">
    <property type="entry name" value="FAD_binding_8"/>
    <property type="match status" value="1"/>
</dbReference>
<comment type="subcellular location">
    <subcellularLocation>
        <location evidence="1">Membrane</location>
        <topology evidence="1">Multi-pass membrane protein</topology>
    </subcellularLocation>
</comment>
<feature type="transmembrane region" description="Helical" evidence="8">
    <location>
        <begin position="66"/>
        <end position="90"/>
    </location>
</feature>
<evidence type="ECO:0000256" key="2">
    <source>
        <dbReference type="ARBA" id="ARBA00022692"/>
    </source>
</evidence>
<evidence type="ECO:0000256" key="7">
    <source>
        <dbReference type="ARBA" id="ARBA00023136"/>
    </source>
</evidence>
<dbReference type="OrthoDB" id="167398at2759"/>
<dbReference type="GO" id="GO:0042554">
    <property type="term" value="P:superoxide anion generation"/>
    <property type="evidence" value="ECO:0007669"/>
    <property type="project" value="TreeGrafter"/>
</dbReference>
<dbReference type="STRING" id="253628.A0A0D2AQW3"/>
<evidence type="ECO:0000256" key="3">
    <source>
        <dbReference type="ARBA" id="ARBA00022982"/>
    </source>
</evidence>
<dbReference type="SFLD" id="SFLDG01168">
    <property type="entry name" value="Ferric_reductase_subgroup_(FRE"/>
    <property type="match status" value="1"/>
</dbReference>
<dbReference type="GO" id="GO:0043020">
    <property type="term" value="C:NADPH oxidase complex"/>
    <property type="evidence" value="ECO:0007669"/>
    <property type="project" value="TreeGrafter"/>
</dbReference>
<dbReference type="SFLD" id="SFLDS00052">
    <property type="entry name" value="Ferric_Reductase_Domain"/>
    <property type="match status" value="1"/>
</dbReference>
<evidence type="ECO:0000256" key="1">
    <source>
        <dbReference type="ARBA" id="ARBA00004141"/>
    </source>
</evidence>
<dbReference type="FunFam" id="2.40.30.10:FF:000091">
    <property type="entry name" value="NADPH oxidase (NoxA), putative"/>
    <property type="match status" value="1"/>
</dbReference>
<gene>
    <name evidence="10" type="ORF">PV09_00829</name>
</gene>
<protein>
    <recommendedName>
        <fullName evidence="9">FAD-binding FR-type domain-containing protein</fullName>
    </recommendedName>
</protein>
<dbReference type="PROSITE" id="PS51384">
    <property type="entry name" value="FAD_FR"/>
    <property type="match status" value="1"/>
</dbReference>
<name>A0A0D2AQW3_9PEZI</name>
<sequence length="561" mass="64560">MVVVTQTQKKGPPKRKAFESWAAPRKLLFYLIFHGLHVGIFILGWYEQASNRKLAALNGLKFSVWISRGAGLNLSVDVLLILLPMCRNILSVLRRKAPWAHIDESQWFHRQVAYSLLFWTICHTSAHYVNFFNVERSQVRPEAAVQIHYTQAGGITGHIMLLCMLLMYTTAHARIRKQSYETFWYTHHLFIPFLLGMYTHATGCFVRDSVAPYSPFAGKPFWEHCIGYEGWRWELISGGLYLMERLYREIRARRETRILRVIRHPFDTMEIQFAKPSMRPKPGQYLFLNCPEVSKFQWHPFTITSCPYDTYISVHVRQVGDFTKELGNALGAGPMQKAFYDEIDPMGIYEIDQAIIHEMPPIRIDGPYGAPAEDVLDNDVAVLIGTGIGVTPFASVLKTLWHHRTNGTVPTKLRRVEFFWICRDTSSFAWFQALLVSLETQSLEASEGMGDDFLRIHTYLTKNNDMDTVNNIVLNSVGTEKDPLTELRSRTNYGRPNWTKLFVGLRNGILEETYMPDLDVSRKTQVGVYFCGPSDAARSIKAATKTANHKQVPFKFWKEHF</sequence>
<dbReference type="InterPro" id="IPR017927">
    <property type="entry name" value="FAD-bd_FR_type"/>
</dbReference>
<keyword evidence="5" id="KW-0560">Oxidoreductase</keyword>
<dbReference type="InterPro" id="IPR013130">
    <property type="entry name" value="Fe3_Rdtase_TM_dom"/>
</dbReference>
<evidence type="ECO:0000256" key="6">
    <source>
        <dbReference type="ARBA" id="ARBA00023065"/>
    </source>
</evidence>
<dbReference type="Gene3D" id="3.40.50.80">
    <property type="entry name" value="Nucleotide-binding domain of ferredoxin-NADP reductase (FNR) module"/>
    <property type="match status" value="1"/>
</dbReference>
<dbReference type="Pfam" id="PF08030">
    <property type="entry name" value="NAD_binding_6"/>
    <property type="match status" value="1"/>
</dbReference>
<dbReference type="SFLD" id="SFLDG01169">
    <property type="entry name" value="NADPH_oxidase_subgroup_(NOX)"/>
    <property type="match status" value="1"/>
</dbReference>
<dbReference type="CDD" id="cd06186">
    <property type="entry name" value="NOX_Duox_like_FAD_NADP"/>
    <property type="match status" value="1"/>
</dbReference>
<dbReference type="RefSeq" id="XP_016218779.1">
    <property type="nucleotide sequence ID" value="XM_016353626.1"/>
</dbReference>
<keyword evidence="4 8" id="KW-1133">Transmembrane helix</keyword>
<dbReference type="GO" id="GO:0006811">
    <property type="term" value="P:monoatomic ion transport"/>
    <property type="evidence" value="ECO:0007669"/>
    <property type="project" value="UniProtKB-KW"/>
</dbReference>
<evidence type="ECO:0000313" key="10">
    <source>
        <dbReference type="EMBL" id="KIW08910.1"/>
    </source>
</evidence>
<keyword evidence="6" id="KW-0406">Ion transport</keyword>
<evidence type="ECO:0000256" key="5">
    <source>
        <dbReference type="ARBA" id="ARBA00023002"/>
    </source>
</evidence>
<dbReference type="InterPro" id="IPR039261">
    <property type="entry name" value="FNR_nucleotide-bd"/>
</dbReference>
<feature type="transmembrane region" description="Helical" evidence="8">
    <location>
        <begin position="27"/>
        <end position="46"/>
    </location>
</feature>
<dbReference type="InterPro" id="IPR013112">
    <property type="entry name" value="FAD-bd_8"/>
</dbReference>
<accession>A0A0D2AQW3</accession>
<dbReference type="GO" id="GO:0016175">
    <property type="term" value="F:superoxide-generating NAD(P)H oxidase activity"/>
    <property type="evidence" value="ECO:0007669"/>
    <property type="project" value="TreeGrafter"/>
</dbReference>
<dbReference type="VEuPathDB" id="FungiDB:PV09_00829"/>
<dbReference type="EMBL" id="KN847530">
    <property type="protein sequence ID" value="KIW08910.1"/>
    <property type="molecule type" value="Genomic_DNA"/>
</dbReference>
<dbReference type="FunFam" id="3.40.50.80:FF:000029">
    <property type="entry name" value="NADPH oxidase A"/>
    <property type="match status" value="1"/>
</dbReference>
<keyword evidence="11" id="KW-1185">Reference proteome</keyword>
<dbReference type="Proteomes" id="UP000053259">
    <property type="component" value="Unassembled WGS sequence"/>
</dbReference>
<feature type="transmembrane region" description="Helical" evidence="8">
    <location>
        <begin position="149"/>
        <end position="171"/>
    </location>
</feature>
<dbReference type="InterPro" id="IPR017938">
    <property type="entry name" value="Riboflavin_synthase-like_b-brl"/>
</dbReference>
<evidence type="ECO:0000259" key="9">
    <source>
        <dbReference type="PROSITE" id="PS51384"/>
    </source>
</evidence>